<dbReference type="PANTHER" id="PTHR47691">
    <property type="entry name" value="REGULATOR-RELATED"/>
    <property type="match status" value="1"/>
</dbReference>
<evidence type="ECO:0000259" key="3">
    <source>
        <dbReference type="PROSITE" id="PS51755"/>
    </source>
</evidence>
<dbReference type="GO" id="GO:0043531">
    <property type="term" value="F:ADP binding"/>
    <property type="evidence" value="ECO:0007669"/>
    <property type="project" value="InterPro"/>
</dbReference>
<dbReference type="PANTHER" id="PTHR47691:SF3">
    <property type="entry name" value="HTH-TYPE TRANSCRIPTIONAL REGULATOR RV0890C-RELATED"/>
    <property type="match status" value="1"/>
</dbReference>
<dbReference type="PRINTS" id="PR00364">
    <property type="entry name" value="DISEASERSIST"/>
</dbReference>
<gene>
    <name evidence="4" type="ORF">E1956_32850</name>
</gene>
<dbReference type="Pfam" id="PF00486">
    <property type="entry name" value="Trans_reg_C"/>
    <property type="match status" value="1"/>
</dbReference>
<feature type="DNA-binding region" description="OmpR/PhoB-type" evidence="2">
    <location>
        <begin position="1"/>
        <end position="94"/>
    </location>
</feature>
<dbReference type="InterPro" id="IPR011990">
    <property type="entry name" value="TPR-like_helical_dom_sf"/>
</dbReference>
<dbReference type="Gene3D" id="1.25.40.10">
    <property type="entry name" value="Tetratricopeptide repeat domain"/>
    <property type="match status" value="1"/>
</dbReference>
<dbReference type="InterPro" id="IPR016032">
    <property type="entry name" value="Sig_transdc_resp-reg_C-effctor"/>
</dbReference>
<organism evidence="4 5">
    <name type="scientific">Paraburkholderia pallida</name>
    <dbReference type="NCBI Taxonomy" id="2547399"/>
    <lineage>
        <taxon>Bacteria</taxon>
        <taxon>Pseudomonadati</taxon>
        <taxon>Pseudomonadota</taxon>
        <taxon>Betaproteobacteria</taxon>
        <taxon>Burkholderiales</taxon>
        <taxon>Burkholderiaceae</taxon>
        <taxon>Paraburkholderia</taxon>
    </lineage>
</organism>
<dbReference type="Gene3D" id="1.10.10.10">
    <property type="entry name" value="Winged helix-like DNA-binding domain superfamily/Winged helix DNA-binding domain"/>
    <property type="match status" value="1"/>
</dbReference>
<dbReference type="PROSITE" id="PS51755">
    <property type="entry name" value="OMPR_PHOB"/>
    <property type="match status" value="1"/>
</dbReference>
<dbReference type="RefSeq" id="WP_134757054.1">
    <property type="nucleotide sequence ID" value="NZ_CP038150.1"/>
</dbReference>
<accession>A0A4P7CZZ2</accession>
<dbReference type="SMART" id="SM00862">
    <property type="entry name" value="Trans_reg_C"/>
    <property type="match status" value="1"/>
</dbReference>
<dbReference type="Proteomes" id="UP000295727">
    <property type="component" value="Chromosome 3"/>
</dbReference>
<dbReference type="AlphaFoldDB" id="A0A4P7CZZ2"/>
<proteinExistence type="predicted"/>
<evidence type="ECO:0000256" key="1">
    <source>
        <dbReference type="ARBA" id="ARBA00023125"/>
    </source>
</evidence>
<dbReference type="GO" id="GO:0003677">
    <property type="term" value="F:DNA binding"/>
    <property type="evidence" value="ECO:0007669"/>
    <property type="project" value="UniProtKB-UniRule"/>
</dbReference>
<dbReference type="InterPro" id="IPR027417">
    <property type="entry name" value="P-loop_NTPase"/>
</dbReference>
<dbReference type="Pfam" id="PF00931">
    <property type="entry name" value="NB-ARC"/>
    <property type="match status" value="1"/>
</dbReference>
<protein>
    <submittedName>
        <fullName evidence="4">Transcriptional regulator</fullName>
    </submittedName>
</protein>
<evidence type="ECO:0000256" key="2">
    <source>
        <dbReference type="PROSITE-ProRule" id="PRU01091"/>
    </source>
</evidence>
<dbReference type="SUPFAM" id="SSF52540">
    <property type="entry name" value="P-loop containing nucleoside triphosphate hydrolases"/>
    <property type="match status" value="1"/>
</dbReference>
<sequence>MIRIGSLLVNFEQRSIQQNGLSRRVGARAFDILEELYRAEGAILSKDEIMDNVWPGQIVEENCIHVHIASLRKLLGADRDLIKTVPGRGYLLVVRHASTVEERAPVNPAPQIEMRAPPVSPLIGRDAEIEQLINQIDRNVVTTVVGAGGIGKTALALHVANVTRGRYGRSVCVVDLTKSSSDEAVLAALADALKVPPEDAQGDAQRCTDALFDVLAASQCLLVLDNAEHVIDAVAHLVETLVSRIASARVLVTSREALHIRAESVLRLEPLCVPESGLSAGAMLEYSAVDLFLSRARSLATDCATDGNSIAMVADICRRLDGLPLAIELAAARVATLGVEGVASRLDDRLNLLTGGLRSALPRHQTLRATFEWSYGLLDEPSRVLFRRLGCFTGTFMFDAAFAIATEPGMSVAAVVSSLGELAKKSLLNVMFDGPIATYRLTKSTRAYALEKLHDEGEFHFVAARHMRYMKERIEENGLVLAEAGRAGAPFDARLSLDDVRTAYDWAFSENGDPAQGVAFAGALVGTLLDASLLYECCERARHALTVLETLPAGSVDALCEMRLCAAYASTLVHVGDNVDAAITHWQRVLRLAQQTRDDTFAARALWGLWNTTLATADVHASLRHATRFEQAALRSGSNWKQQLAGAMVAISLHCFGEHEQARARLEEAVTALGELDAADASRGILYAEPRAFCNCTLARIAWLQGKPAQAMQLVESSLDPIRRDVLEPSLSHLLAVVAVPVALQCGDLQAASCYLALLRSQVASHRFAVWEDYAECLAVQIDFHSGEEASVLARLEPALQRLAARGLRRVIAPFIVLWAEALARAGRFAEAGARLDAAIACSKAHGEHYFVPELLRAKGCVELQQARAHDGGAPELSTHCEAQGRRFLNDAMALASEHGASIWELRAALDLATHLLERNETIEAAALVSRFDGRFDLNSQAPDIRSLAGILRRLKGATAASTHADALPGNGRF</sequence>
<evidence type="ECO:0000313" key="5">
    <source>
        <dbReference type="Proteomes" id="UP000295727"/>
    </source>
</evidence>
<dbReference type="KEGG" id="ppai:E1956_32850"/>
<keyword evidence="1 2" id="KW-0238">DNA-binding</keyword>
<dbReference type="OrthoDB" id="9811542at2"/>
<dbReference type="EMBL" id="CP038150">
    <property type="protein sequence ID" value="QBR01926.1"/>
    <property type="molecule type" value="Genomic_DNA"/>
</dbReference>
<dbReference type="GO" id="GO:0006355">
    <property type="term" value="P:regulation of DNA-templated transcription"/>
    <property type="evidence" value="ECO:0007669"/>
    <property type="project" value="InterPro"/>
</dbReference>
<dbReference type="InterPro" id="IPR036388">
    <property type="entry name" value="WH-like_DNA-bd_sf"/>
</dbReference>
<dbReference type="Gene3D" id="3.40.50.300">
    <property type="entry name" value="P-loop containing nucleotide triphosphate hydrolases"/>
    <property type="match status" value="1"/>
</dbReference>
<feature type="domain" description="OmpR/PhoB-type" evidence="3">
    <location>
        <begin position="1"/>
        <end position="94"/>
    </location>
</feature>
<dbReference type="SUPFAM" id="SSF46894">
    <property type="entry name" value="C-terminal effector domain of the bipartite response regulators"/>
    <property type="match status" value="1"/>
</dbReference>
<dbReference type="GO" id="GO:0000160">
    <property type="term" value="P:phosphorelay signal transduction system"/>
    <property type="evidence" value="ECO:0007669"/>
    <property type="project" value="InterPro"/>
</dbReference>
<reference evidence="4 5" key="1">
    <citation type="submission" date="2019-03" db="EMBL/GenBank/DDBJ databases">
        <title>Paraburkholderia sp. 7MH5, isolated from subtropical forest soil.</title>
        <authorList>
            <person name="Gao Z.-H."/>
            <person name="Qiu L.-H."/>
        </authorList>
    </citation>
    <scope>NUCLEOTIDE SEQUENCE [LARGE SCALE GENOMIC DNA]</scope>
    <source>
        <strain evidence="4 5">7MH5</strain>
    </source>
</reference>
<dbReference type="InterPro" id="IPR002182">
    <property type="entry name" value="NB-ARC"/>
</dbReference>
<dbReference type="CDD" id="cd00383">
    <property type="entry name" value="trans_reg_C"/>
    <property type="match status" value="1"/>
</dbReference>
<keyword evidence="5" id="KW-1185">Reference proteome</keyword>
<dbReference type="InterPro" id="IPR001867">
    <property type="entry name" value="OmpR/PhoB-type_DNA-bd"/>
</dbReference>
<evidence type="ECO:0000313" key="4">
    <source>
        <dbReference type="EMBL" id="QBR01926.1"/>
    </source>
</evidence>
<name>A0A4P7CZZ2_9BURK</name>